<proteinExistence type="inferred from homology"/>
<dbReference type="GO" id="GO:0016787">
    <property type="term" value="F:hydrolase activity"/>
    <property type="evidence" value="ECO:0007669"/>
    <property type="project" value="UniProtKB-KW"/>
</dbReference>
<sequence length="926" mass="103966">MSTQKAAYLDICRRKRAAQQALIPAEWRLKSLPDESVNDVRGIPRECGILTNREIEITETFDAVELAEKIRLRTYSCYEVALAFCKRAAIAQQLLNCLTEIFFEAGLERAKQLDKHLAEHGLPIGPLHGVPVSLKDDKSVIGYDTSCGLASLCFKPAKENTAIVTVLQNAGAVLYCKTNIPQTMMAFDSVNNIWGRTINPLSQKLTPGGSSGGESALVAIRGSLLGIIHAQGSDIGGSIRVPAMCTGTYGVKPTSGRLATNVGPGEFGTPGSGGVGVSVSHGPIATSLRSCELFLKVVADAKLWETETYTIFSPWRNIEPKVRQMRFLVLPTDLVQTPLPPIQRLLKETAAQLQSRGHKVDVMENPPAFLKDNFKHYRMLMGAAGTGGHLVDLIESTGEPMIKPIIGKVRRQDPMNLEQLFERLAVRDTFVMNALKLWKSASGQDYDAIITAVAAHPPPRHDTNVTREDLEAPLGVDTGSAWDKVNRTKNWENNEDYLGIPLALQVVGKKLQEEELLEAMHVVDEAIYGTRGQSLRDHKFSANGSDEVVTDQDIDGDYGSYDNHIFSDPRVAEYWRGVYEKAIYEGRHRFDPKITWSAAEEKRLKRMIDSRVMTWAWLMFFALDVNWRNINRAIADNMPRRNADYSVARHSPTVLSACNVLGSLLAADILQMRGLAGWSGWKFAFLIEGGLTALVGVASWFLMPANPSQTKSWFLRKQGWFTEREEKILVNRLLRDDPSQGDMHNCTPSQFLYGIKLLIVSRVSEWINERSLVSMSSNIWMWPFLLALVLISPDTKEWIRYGLLTGLLLYPYCHAILVAWNSRNSKSVRARAVSAALYNMFVQSGKVISVNIYRENDKPNYYTGNKILLAVASLNAVLFVVVKFRYIKRNQKREEKWAQMTSDERIEYIYNTKDERTKRLNFRFAH</sequence>
<dbReference type="PANTHER" id="PTHR46072">
    <property type="entry name" value="AMIDASE-RELATED-RELATED"/>
    <property type="match status" value="1"/>
</dbReference>
<dbReference type="EMBL" id="JAQGDS010000002">
    <property type="protein sequence ID" value="KAJ6263610.1"/>
    <property type="molecule type" value="Genomic_DNA"/>
</dbReference>
<keyword evidence="3" id="KW-1133">Transmembrane helix</keyword>
<dbReference type="Proteomes" id="UP001221413">
    <property type="component" value="Unassembled WGS sequence"/>
</dbReference>
<dbReference type="AlphaFoldDB" id="A0AAD6J5E4"/>
<evidence type="ECO:0000313" key="6">
    <source>
        <dbReference type="Proteomes" id="UP001221413"/>
    </source>
</evidence>
<evidence type="ECO:0000256" key="1">
    <source>
        <dbReference type="ARBA" id="ARBA00009199"/>
    </source>
</evidence>
<evidence type="ECO:0000256" key="3">
    <source>
        <dbReference type="SAM" id="Phobius"/>
    </source>
</evidence>
<dbReference type="PANTHER" id="PTHR46072:SF6">
    <property type="entry name" value="AMIDASE, PUTATIVE (AFU_ORTHOLOGUE AFUA_1G14530)-RELATED"/>
    <property type="match status" value="1"/>
</dbReference>
<keyword evidence="6" id="KW-1185">Reference proteome</keyword>
<feature type="transmembrane region" description="Helical" evidence="3">
    <location>
        <begin position="772"/>
        <end position="792"/>
    </location>
</feature>
<dbReference type="InterPro" id="IPR036259">
    <property type="entry name" value="MFS_trans_sf"/>
</dbReference>
<feature type="transmembrane region" description="Helical" evidence="3">
    <location>
        <begin position="683"/>
        <end position="703"/>
    </location>
</feature>
<evidence type="ECO:0000256" key="2">
    <source>
        <dbReference type="ARBA" id="ARBA00022801"/>
    </source>
</evidence>
<feature type="transmembrane region" description="Helical" evidence="3">
    <location>
        <begin position="832"/>
        <end position="852"/>
    </location>
</feature>
<reference evidence="5" key="1">
    <citation type="submission" date="2023-01" db="EMBL/GenBank/DDBJ databases">
        <title>The chitinases involved in constricting ring structure development in the nematode-trapping fungus Drechslerella dactyloides.</title>
        <authorList>
            <person name="Wang R."/>
            <person name="Zhang L."/>
            <person name="Tang P."/>
            <person name="Li S."/>
            <person name="Liang L."/>
        </authorList>
    </citation>
    <scope>NUCLEOTIDE SEQUENCE</scope>
    <source>
        <strain evidence="5">YMF1.00031</strain>
    </source>
</reference>
<dbReference type="SUPFAM" id="SSF75304">
    <property type="entry name" value="Amidase signature (AS) enzymes"/>
    <property type="match status" value="1"/>
</dbReference>
<dbReference type="InterPro" id="IPR023631">
    <property type="entry name" value="Amidase_dom"/>
</dbReference>
<feature type="transmembrane region" description="Helical" evidence="3">
    <location>
        <begin position="867"/>
        <end position="886"/>
    </location>
</feature>
<dbReference type="SUPFAM" id="SSF103473">
    <property type="entry name" value="MFS general substrate transporter"/>
    <property type="match status" value="1"/>
</dbReference>
<accession>A0AAD6J5E4</accession>
<feature type="domain" description="Amidase" evidence="4">
    <location>
        <begin position="79"/>
        <end position="517"/>
    </location>
</feature>
<dbReference type="Gene3D" id="3.90.1300.10">
    <property type="entry name" value="Amidase signature (AS) domain"/>
    <property type="match status" value="1"/>
</dbReference>
<evidence type="ECO:0000259" key="4">
    <source>
        <dbReference type="Pfam" id="PF01425"/>
    </source>
</evidence>
<protein>
    <submittedName>
        <fullName evidence="5">Acetamidase</fullName>
    </submittedName>
</protein>
<gene>
    <name evidence="5" type="ORF">Dda_2178</name>
</gene>
<comment type="similarity">
    <text evidence="1">Belongs to the amidase family.</text>
</comment>
<feature type="transmembrane region" description="Helical" evidence="3">
    <location>
        <begin position="651"/>
        <end position="671"/>
    </location>
</feature>
<keyword evidence="3" id="KW-0472">Membrane</keyword>
<keyword evidence="2" id="KW-0378">Hydrolase</keyword>
<organism evidence="5 6">
    <name type="scientific">Drechslerella dactyloides</name>
    <name type="common">Nematode-trapping fungus</name>
    <name type="synonym">Arthrobotrys dactyloides</name>
    <dbReference type="NCBI Taxonomy" id="74499"/>
    <lineage>
        <taxon>Eukaryota</taxon>
        <taxon>Fungi</taxon>
        <taxon>Dikarya</taxon>
        <taxon>Ascomycota</taxon>
        <taxon>Pezizomycotina</taxon>
        <taxon>Orbiliomycetes</taxon>
        <taxon>Orbiliales</taxon>
        <taxon>Orbiliaceae</taxon>
        <taxon>Drechslerella</taxon>
    </lineage>
</organism>
<dbReference type="InterPro" id="IPR036928">
    <property type="entry name" value="AS_sf"/>
</dbReference>
<feature type="transmembrane region" description="Helical" evidence="3">
    <location>
        <begin position="612"/>
        <end position="630"/>
    </location>
</feature>
<dbReference type="Pfam" id="PF01425">
    <property type="entry name" value="Amidase"/>
    <property type="match status" value="1"/>
</dbReference>
<dbReference type="Gene3D" id="1.20.1250.20">
    <property type="entry name" value="MFS general substrate transporter like domains"/>
    <property type="match status" value="1"/>
</dbReference>
<keyword evidence="3" id="KW-0812">Transmembrane</keyword>
<comment type="caution">
    <text evidence="5">The sequence shown here is derived from an EMBL/GenBank/DDBJ whole genome shotgun (WGS) entry which is preliminary data.</text>
</comment>
<evidence type="ECO:0000313" key="5">
    <source>
        <dbReference type="EMBL" id="KAJ6263610.1"/>
    </source>
</evidence>
<name>A0AAD6J5E4_DREDA</name>
<feature type="transmembrane region" description="Helical" evidence="3">
    <location>
        <begin position="798"/>
        <end position="820"/>
    </location>
</feature>